<accession>A0AA40KH63</accession>
<dbReference type="Proteomes" id="UP001177670">
    <property type="component" value="Unassembled WGS sequence"/>
</dbReference>
<dbReference type="PROSITE" id="PS50158">
    <property type="entry name" value="ZF_CCHC"/>
    <property type="match status" value="1"/>
</dbReference>
<gene>
    <name evidence="4" type="ORF">K0M31_012568</name>
</gene>
<keyword evidence="5" id="KW-1185">Reference proteome</keyword>
<keyword evidence="1" id="KW-0863">Zinc-finger</keyword>
<comment type="caution">
    <text evidence="4">The sequence shown here is derived from an EMBL/GenBank/DDBJ whole genome shotgun (WGS) entry which is preliminary data.</text>
</comment>
<feature type="compositionally biased region" description="Polar residues" evidence="2">
    <location>
        <begin position="18"/>
        <end position="30"/>
    </location>
</feature>
<name>A0AA40KH63_9HYME</name>
<proteinExistence type="predicted"/>
<dbReference type="GO" id="GO:0008270">
    <property type="term" value="F:zinc ion binding"/>
    <property type="evidence" value="ECO:0007669"/>
    <property type="project" value="UniProtKB-KW"/>
</dbReference>
<reference evidence="4" key="1">
    <citation type="submission" date="2021-10" db="EMBL/GenBank/DDBJ databases">
        <title>Melipona bicolor Genome sequencing and assembly.</title>
        <authorList>
            <person name="Araujo N.S."/>
            <person name="Arias M.C."/>
        </authorList>
    </citation>
    <scope>NUCLEOTIDE SEQUENCE</scope>
    <source>
        <strain evidence="4">USP_2M_L1-L4_2017</strain>
        <tissue evidence="4">Whole body</tissue>
    </source>
</reference>
<dbReference type="SMART" id="SM00343">
    <property type="entry name" value="ZnF_C2HC"/>
    <property type="match status" value="1"/>
</dbReference>
<evidence type="ECO:0000259" key="3">
    <source>
        <dbReference type="PROSITE" id="PS50158"/>
    </source>
</evidence>
<evidence type="ECO:0000256" key="1">
    <source>
        <dbReference type="PROSITE-ProRule" id="PRU00047"/>
    </source>
</evidence>
<dbReference type="GO" id="GO:0003676">
    <property type="term" value="F:nucleic acid binding"/>
    <property type="evidence" value="ECO:0007669"/>
    <property type="project" value="InterPro"/>
</dbReference>
<organism evidence="4 5">
    <name type="scientific">Melipona bicolor</name>
    <dbReference type="NCBI Taxonomy" id="60889"/>
    <lineage>
        <taxon>Eukaryota</taxon>
        <taxon>Metazoa</taxon>
        <taxon>Ecdysozoa</taxon>
        <taxon>Arthropoda</taxon>
        <taxon>Hexapoda</taxon>
        <taxon>Insecta</taxon>
        <taxon>Pterygota</taxon>
        <taxon>Neoptera</taxon>
        <taxon>Endopterygota</taxon>
        <taxon>Hymenoptera</taxon>
        <taxon>Apocrita</taxon>
        <taxon>Aculeata</taxon>
        <taxon>Apoidea</taxon>
        <taxon>Anthophila</taxon>
        <taxon>Apidae</taxon>
        <taxon>Melipona</taxon>
    </lineage>
</organism>
<keyword evidence="1" id="KW-0862">Zinc</keyword>
<dbReference type="InterPro" id="IPR001878">
    <property type="entry name" value="Znf_CCHC"/>
</dbReference>
<dbReference type="SUPFAM" id="SSF57756">
    <property type="entry name" value="Retrovirus zinc finger-like domains"/>
    <property type="match status" value="1"/>
</dbReference>
<dbReference type="AlphaFoldDB" id="A0AA40KH63"/>
<feature type="compositionally biased region" description="Basic and acidic residues" evidence="2">
    <location>
        <begin position="1"/>
        <end position="17"/>
    </location>
</feature>
<dbReference type="EMBL" id="JAHYIQ010000032">
    <property type="protein sequence ID" value="KAK1120197.1"/>
    <property type="molecule type" value="Genomic_DNA"/>
</dbReference>
<keyword evidence="1" id="KW-0479">Metal-binding</keyword>
<feature type="domain" description="CCHC-type" evidence="3">
    <location>
        <begin position="38"/>
        <end position="53"/>
    </location>
</feature>
<evidence type="ECO:0000313" key="5">
    <source>
        <dbReference type="Proteomes" id="UP001177670"/>
    </source>
</evidence>
<evidence type="ECO:0000256" key="2">
    <source>
        <dbReference type="SAM" id="MobiDB-lite"/>
    </source>
</evidence>
<dbReference type="InterPro" id="IPR036875">
    <property type="entry name" value="Znf_CCHC_sf"/>
</dbReference>
<sequence length="62" mass="7163">MAVIKKSDGDKYEEVQDKSNAFTARSESTSDKQSVMLCYKCGKHSHMKKECRQRRTYTARGQ</sequence>
<evidence type="ECO:0000313" key="4">
    <source>
        <dbReference type="EMBL" id="KAK1120197.1"/>
    </source>
</evidence>
<feature type="region of interest" description="Disordered" evidence="2">
    <location>
        <begin position="1"/>
        <end position="30"/>
    </location>
</feature>
<dbReference type="Gene3D" id="4.10.60.10">
    <property type="entry name" value="Zinc finger, CCHC-type"/>
    <property type="match status" value="1"/>
</dbReference>
<protein>
    <recommendedName>
        <fullName evidence="3">CCHC-type domain-containing protein</fullName>
    </recommendedName>
</protein>